<dbReference type="InterPro" id="IPR018338">
    <property type="entry name" value="Carbonic_anhydrase_a-class_CS"/>
</dbReference>
<dbReference type="EC" id="4.2.1.1" evidence="4"/>
<evidence type="ECO:0000256" key="9">
    <source>
        <dbReference type="ARBA" id="ARBA00023239"/>
    </source>
</evidence>
<proteinExistence type="evidence at protein level"/>
<dbReference type="Pfam" id="PF00106">
    <property type="entry name" value="adh_short"/>
    <property type="match status" value="1"/>
</dbReference>
<keyword evidence="6" id="KW-0862">Zinc</keyword>
<dbReference type="GO" id="GO:0004303">
    <property type="term" value="F:estradiol 17-beta-dehydrogenase [NAD(P)+] activity"/>
    <property type="evidence" value="ECO:0007669"/>
    <property type="project" value="UniProtKB-EC"/>
</dbReference>
<evidence type="ECO:0000256" key="12">
    <source>
        <dbReference type="ARBA" id="ARBA00037929"/>
    </source>
</evidence>
<evidence type="ECO:0000256" key="10">
    <source>
        <dbReference type="ARBA" id="ARBA00023621"/>
    </source>
</evidence>
<evidence type="ECO:0000313" key="23">
    <source>
        <dbReference type="EMBL" id="RXN03901.1"/>
    </source>
</evidence>
<comment type="function">
    <text evidence="16">Catalyzes the conversion of the 17-keto group of estrone, 4- and 5-androstenes and 5-alpha-androstanes into their 17-beta-hydroxyl metabolites and the conversion of the 3-keto group of 3-, 3,17- and 3,20- diketosteroids into their 3-hydroxyl metabolites. Exhibits reductive 3-beta-hydroxysteroid dehydrogenase activity toward 5-beta-androstanes, 5-beta-pregnanes, 4-pregnenes and bile acids. May also reduce endogenous and exogenous alpha-dicarbonyl compounds and xenobiotic alicyclic ketones.</text>
</comment>
<sequence length="629" mass="69499">MNGLDVYLYPDGLRVATPEDIENWESEREMFDPNVRLFVALFSYNPAVMSPNPESMEEELPFEQGQIIKDELPFRAGDIIYVFGEMDSDGFYYDDLCNHNIPYFASSAGPDDWESVASACGRSKQSPINIVTKQVVFDSRLTPVQFTGYQETVNTVITNNGHTVQVKLPDKATISGANLGANYKAQQLHLHWGKNGGPGSEHTIDGEKYPMELHIVHIKEKYNSVEEAVGDPSGVAVLGFFYEESTNANNKYDGIINSLKNITHPGTNVTLPAVSLDMLILPHTELERYFRYQGSLTTPGCSEAVVWTVFEKPIPLSKQQLSAFSNLTFSDGTPMSAVQHLNFAGEASNMDRWKGRVAVVTGASVGIGAAIAKSLVQHGMKVVGCARNVEQIEKLAAECVRSEFSGTLFPYKCDLTVEDDMLSMFSWIKGQHQGVDVCINNAGLALPELLLSGKTSGWKTMMDVNVIALSVCTREAYQSMKERNIDDGHIININSMSGHRVVNNAVTHFYTASKFAVTALTEGLRQELREAKTHIRATCISPGLVETEFAYRLFSEEQEKAAATYKSIKCLQADDIADAVVYVLSAPPHVQRTTYCPCSPGSKFDIKVNVIGLSVRTCEAYRSMKERSY</sequence>
<gene>
    <name evidence="23" type="ORF">ROHU_034225</name>
</gene>
<evidence type="ECO:0000313" key="24">
    <source>
        <dbReference type="Proteomes" id="UP000290572"/>
    </source>
</evidence>
<keyword evidence="8" id="KW-0325">Glycoprotein</keyword>
<dbReference type="STRING" id="84645.A0A498L696"/>
<feature type="domain" description="Alpha-carbonic anhydrase" evidence="22">
    <location>
        <begin position="99"/>
        <end position="362"/>
    </location>
</feature>
<evidence type="ECO:0000256" key="2">
    <source>
        <dbReference type="ARBA" id="ARBA00006484"/>
    </source>
</evidence>
<dbReference type="PROSITE" id="PS51144">
    <property type="entry name" value="ALPHA_CA_2"/>
    <property type="match status" value="1"/>
</dbReference>
<evidence type="ECO:0000256" key="6">
    <source>
        <dbReference type="ARBA" id="ARBA00022833"/>
    </source>
</evidence>
<dbReference type="InterPro" id="IPR001148">
    <property type="entry name" value="CA_dom"/>
</dbReference>
<dbReference type="EC" id="1.1.1.62" evidence="11"/>
<evidence type="ECO:0000256" key="1">
    <source>
        <dbReference type="ARBA" id="ARBA00001947"/>
    </source>
</evidence>
<evidence type="ECO:0000256" key="21">
    <source>
        <dbReference type="ARBA" id="ARBA00078574"/>
    </source>
</evidence>
<evidence type="ECO:0000259" key="22">
    <source>
        <dbReference type="PROSITE" id="PS51144"/>
    </source>
</evidence>
<evidence type="ECO:0000256" key="4">
    <source>
        <dbReference type="ARBA" id="ARBA00012925"/>
    </source>
</evidence>
<evidence type="ECO:0000256" key="3">
    <source>
        <dbReference type="ARBA" id="ARBA00010718"/>
    </source>
</evidence>
<dbReference type="Pfam" id="PF00194">
    <property type="entry name" value="Carb_anhydrase"/>
    <property type="match status" value="1"/>
</dbReference>
<comment type="caution">
    <text evidence="23">The sequence shown here is derived from an EMBL/GenBank/DDBJ whole genome shotgun (WGS) entry which is preliminary data.</text>
</comment>
<organism evidence="23 24">
    <name type="scientific">Labeo rohita</name>
    <name type="common">Indian major carp</name>
    <name type="synonym">Cyprinus rohita</name>
    <dbReference type="NCBI Taxonomy" id="84645"/>
    <lineage>
        <taxon>Eukaryota</taxon>
        <taxon>Metazoa</taxon>
        <taxon>Chordata</taxon>
        <taxon>Craniata</taxon>
        <taxon>Vertebrata</taxon>
        <taxon>Euteleostomi</taxon>
        <taxon>Actinopterygii</taxon>
        <taxon>Neopterygii</taxon>
        <taxon>Teleostei</taxon>
        <taxon>Ostariophysi</taxon>
        <taxon>Cypriniformes</taxon>
        <taxon>Cyprinidae</taxon>
        <taxon>Labeoninae</taxon>
        <taxon>Labeonini</taxon>
        <taxon>Labeo</taxon>
    </lineage>
</organism>
<comment type="catalytic activity">
    <reaction evidence="13">
        <text>17beta-estradiol + NAD(+) = estrone + NADH + H(+)</text>
        <dbReference type="Rhea" id="RHEA:24612"/>
        <dbReference type="ChEBI" id="CHEBI:15378"/>
        <dbReference type="ChEBI" id="CHEBI:16469"/>
        <dbReference type="ChEBI" id="CHEBI:17263"/>
        <dbReference type="ChEBI" id="CHEBI:57540"/>
        <dbReference type="ChEBI" id="CHEBI:57945"/>
        <dbReference type="EC" id="1.1.1.62"/>
    </reaction>
</comment>
<dbReference type="EC" id="1.1.1.270" evidence="10"/>
<dbReference type="InterPro" id="IPR036291">
    <property type="entry name" value="NAD(P)-bd_dom_sf"/>
</dbReference>
<dbReference type="SMART" id="SM01057">
    <property type="entry name" value="Carb_anhydrase"/>
    <property type="match status" value="1"/>
</dbReference>
<evidence type="ECO:0000256" key="13">
    <source>
        <dbReference type="ARBA" id="ARBA00048022"/>
    </source>
</evidence>
<dbReference type="PANTHER" id="PTHR43115:SF4">
    <property type="entry name" value="DEHYDROGENASE_REDUCTASE SDR FAMILY MEMBER 11"/>
    <property type="match status" value="1"/>
</dbReference>
<dbReference type="GO" id="GO:0000253">
    <property type="term" value="F:3-beta-hydroxysteroid 3-dehydrogenase (NADP+) activity"/>
    <property type="evidence" value="ECO:0007669"/>
    <property type="project" value="UniProtKB-EC"/>
</dbReference>
<dbReference type="SUPFAM" id="SSF51735">
    <property type="entry name" value="NAD(P)-binding Rossmann-fold domains"/>
    <property type="match status" value="1"/>
</dbReference>
<dbReference type="EMBL" id="QBIY01013466">
    <property type="protein sequence ID" value="RXN03901.1"/>
    <property type="molecule type" value="Genomic_DNA"/>
</dbReference>
<comment type="similarity">
    <text evidence="3">Belongs to the alpha-carbonic anhydrase family.</text>
</comment>
<dbReference type="InterPro" id="IPR020904">
    <property type="entry name" value="Sc_DH/Rdtase_CS"/>
</dbReference>
<keyword evidence="9" id="KW-0456">Lyase</keyword>
<evidence type="ECO:0000256" key="5">
    <source>
        <dbReference type="ARBA" id="ARBA00022723"/>
    </source>
</evidence>
<dbReference type="FunFam" id="3.10.200.10:FF:000003">
    <property type="entry name" value="Carbonic anhydrase 12"/>
    <property type="match status" value="1"/>
</dbReference>
<evidence type="ECO:0000256" key="14">
    <source>
        <dbReference type="ARBA" id="ARBA00048906"/>
    </source>
</evidence>
<keyword evidence="5" id="KW-0479">Metal-binding</keyword>
<dbReference type="PRINTS" id="PR00081">
    <property type="entry name" value="GDHRDH"/>
</dbReference>
<name>A0A498L696_LABRO</name>
<comment type="catalytic activity">
    <reaction evidence="15">
        <text>a 3beta-hydroxysteroid + NADP(+) = a 3-oxosteroid + NADPH + H(+)</text>
        <dbReference type="Rhea" id="RHEA:34787"/>
        <dbReference type="ChEBI" id="CHEBI:15378"/>
        <dbReference type="ChEBI" id="CHEBI:36836"/>
        <dbReference type="ChEBI" id="CHEBI:47788"/>
        <dbReference type="ChEBI" id="CHEBI:57783"/>
        <dbReference type="ChEBI" id="CHEBI:58349"/>
        <dbReference type="EC" id="1.1.1.270"/>
    </reaction>
</comment>
<dbReference type="Gene3D" id="2.30.30.40">
    <property type="entry name" value="SH3 Domains"/>
    <property type="match status" value="2"/>
</dbReference>
<evidence type="ECO:0000256" key="18">
    <source>
        <dbReference type="ARBA" id="ARBA00075978"/>
    </source>
</evidence>
<comment type="cofactor">
    <cofactor evidence="1">
        <name>Zn(2+)</name>
        <dbReference type="ChEBI" id="CHEBI:29105"/>
    </cofactor>
</comment>
<evidence type="ECO:0000256" key="17">
    <source>
        <dbReference type="ARBA" id="ARBA00069606"/>
    </source>
</evidence>
<comment type="similarity">
    <text evidence="2">Belongs to the short-chain dehydrogenases/reductases (SDR) family.</text>
</comment>
<dbReference type="Gene3D" id="3.40.50.720">
    <property type="entry name" value="NAD(P)-binding Rossmann-like Domain"/>
    <property type="match status" value="1"/>
</dbReference>
<dbReference type="InterPro" id="IPR036398">
    <property type="entry name" value="CA_dom_sf"/>
</dbReference>
<accession>A0A498L696</accession>
<evidence type="ECO:0000256" key="8">
    <source>
        <dbReference type="ARBA" id="ARBA00023180"/>
    </source>
</evidence>
<reference evidence="23 24" key="1">
    <citation type="submission" date="2018-03" db="EMBL/GenBank/DDBJ databases">
        <title>Draft genome sequence of Rohu Carp (Labeo rohita).</title>
        <authorList>
            <person name="Das P."/>
            <person name="Kushwaha B."/>
            <person name="Joshi C.G."/>
            <person name="Kumar D."/>
            <person name="Nagpure N.S."/>
            <person name="Sahoo L."/>
            <person name="Das S.P."/>
            <person name="Bit A."/>
            <person name="Patnaik S."/>
            <person name="Meher P.K."/>
            <person name="Jayasankar P."/>
            <person name="Koringa P.G."/>
            <person name="Patel N.V."/>
            <person name="Hinsu A.T."/>
            <person name="Kumar R."/>
            <person name="Pandey M."/>
            <person name="Agarwal S."/>
            <person name="Srivastava S."/>
            <person name="Singh M."/>
            <person name="Iquebal M.A."/>
            <person name="Jaiswal S."/>
            <person name="Angadi U.B."/>
            <person name="Kumar N."/>
            <person name="Raza M."/>
            <person name="Shah T.M."/>
            <person name="Rai A."/>
            <person name="Jena J.K."/>
        </authorList>
    </citation>
    <scope>NUCLEOTIDE SEQUENCE [LARGE SCALE GENOMIC DNA]</scope>
    <source>
        <strain evidence="23">DASCIFA01</strain>
        <tissue evidence="23">Testis</tissue>
    </source>
</reference>
<dbReference type="Proteomes" id="UP000290572">
    <property type="component" value="Unassembled WGS sequence"/>
</dbReference>
<keyword evidence="7" id="KW-0560">Oxidoreductase</keyword>
<dbReference type="AlphaFoldDB" id="A0A498L696"/>
<comment type="pathway">
    <text evidence="12">Steroid biosynthesis; estrogen biosynthesis.</text>
</comment>
<keyword evidence="24" id="KW-1185">Reference proteome</keyword>
<evidence type="ECO:0000256" key="20">
    <source>
        <dbReference type="ARBA" id="ARBA00078009"/>
    </source>
</evidence>
<evidence type="ECO:0000256" key="11">
    <source>
        <dbReference type="ARBA" id="ARBA00024072"/>
    </source>
</evidence>
<dbReference type="InterPro" id="IPR002347">
    <property type="entry name" value="SDR_fam"/>
</dbReference>
<dbReference type="SUPFAM" id="SSF51069">
    <property type="entry name" value="Carbonic anhydrase"/>
    <property type="match status" value="1"/>
</dbReference>
<protein>
    <recommendedName>
        <fullName evidence="17">Dehydrogenase/reductase SDR family member 11</fullName>
        <ecNumber evidence="10">1.1.1.270</ecNumber>
        <ecNumber evidence="11">1.1.1.62</ecNumber>
        <ecNumber evidence="4">4.2.1.1</ecNumber>
    </recommendedName>
    <alternativeName>
        <fullName evidence="18">17-beta-hydroxysteroid dehydrogenase</fullName>
    </alternativeName>
    <alternativeName>
        <fullName evidence="19">3-beta-hydroxysteroid 3-dehydrogenase</fullName>
    </alternativeName>
    <alternativeName>
        <fullName evidence="21">Estradiol 17-beta-dehydrogenase</fullName>
    </alternativeName>
    <alternativeName>
        <fullName evidence="20">Short-chain dehydrogenase/reductase family 24C member 1</fullName>
    </alternativeName>
</protein>
<evidence type="ECO:0007829" key="25">
    <source>
        <dbReference type="PeptideAtlas" id="A0A498L696"/>
    </source>
</evidence>
<dbReference type="PROSITE" id="PS00162">
    <property type="entry name" value="ALPHA_CA_1"/>
    <property type="match status" value="1"/>
</dbReference>
<dbReference type="PANTHER" id="PTHR43115">
    <property type="entry name" value="DEHYDROGENASE/REDUCTASE SDR FAMILY MEMBER 11"/>
    <property type="match status" value="1"/>
</dbReference>
<keyword evidence="25" id="KW-1267">Proteomics identification</keyword>
<evidence type="ECO:0000256" key="7">
    <source>
        <dbReference type="ARBA" id="ARBA00023002"/>
    </source>
</evidence>
<dbReference type="FunFam" id="3.40.50.720:FF:000047">
    <property type="entry name" value="NADP-dependent L-serine/L-allo-threonine dehydrogenase"/>
    <property type="match status" value="1"/>
</dbReference>
<dbReference type="PRINTS" id="PR00080">
    <property type="entry name" value="SDRFAMILY"/>
</dbReference>
<evidence type="ECO:0000256" key="15">
    <source>
        <dbReference type="ARBA" id="ARBA00052853"/>
    </source>
</evidence>
<dbReference type="CDD" id="cd03117">
    <property type="entry name" value="alpha_CA_IV_XV_like"/>
    <property type="match status" value="1"/>
</dbReference>
<evidence type="ECO:0000256" key="19">
    <source>
        <dbReference type="ARBA" id="ARBA00077379"/>
    </source>
</evidence>
<dbReference type="GO" id="GO:0004089">
    <property type="term" value="F:carbonate dehydratase activity"/>
    <property type="evidence" value="ECO:0007669"/>
    <property type="project" value="UniProtKB-EC"/>
</dbReference>
<dbReference type="InterPro" id="IPR041874">
    <property type="entry name" value="CA4/CA15"/>
</dbReference>
<dbReference type="CDD" id="cd05343">
    <property type="entry name" value="Mgc4172-like_SDR_c"/>
    <property type="match status" value="1"/>
</dbReference>
<dbReference type="PROSITE" id="PS00061">
    <property type="entry name" value="ADH_SHORT"/>
    <property type="match status" value="1"/>
</dbReference>
<dbReference type="GO" id="GO:0008270">
    <property type="term" value="F:zinc ion binding"/>
    <property type="evidence" value="ECO:0007669"/>
    <property type="project" value="InterPro"/>
</dbReference>
<comment type="catalytic activity">
    <reaction evidence="14">
        <text>17beta-estradiol + NADP(+) = estrone + NADPH + H(+)</text>
        <dbReference type="Rhea" id="RHEA:24616"/>
        <dbReference type="ChEBI" id="CHEBI:15378"/>
        <dbReference type="ChEBI" id="CHEBI:16469"/>
        <dbReference type="ChEBI" id="CHEBI:17263"/>
        <dbReference type="ChEBI" id="CHEBI:57783"/>
        <dbReference type="ChEBI" id="CHEBI:58349"/>
        <dbReference type="EC" id="1.1.1.62"/>
    </reaction>
</comment>
<evidence type="ECO:0000256" key="16">
    <source>
        <dbReference type="ARBA" id="ARBA00054702"/>
    </source>
</evidence>
<dbReference type="Gene3D" id="3.10.200.10">
    <property type="entry name" value="Alpha carbonic anhydrase"/>
    <property type="match status" value="1"/>
</dbReference>